<dbReference type="Proteomes" id="UP000533598">
    <property type="component" value="Unassembled WGS sequence"/>
</dbReference>
<gene>
    <name evidence="2" type="ORF">HNR67_002969</name>
</gene>
<dbReference type="EMBL" id="JACHMH010000001">
    <property type="protein sequence ID" value="MBB4676851.1"/>
    <property type="molecule type" value="Genomic_DNA"/>
</dbReference>
<comment type="caution">
    <text evidence="2">The sequence shown here is derived from an EMBL/GenBank/DDBJ whole genome shotgun (WGS) entry which is preliminary data.</text>
</comment>
<dbReference type="PANTHER" id="PTHR35525">
    <property type="entry name" value="BLL6575 PROTEIN"/>
    <property type="match status" value="1"/>
</dbReference>
<reference evidence="2 3" key="1">
    <citation type="submission" date="2020-08" db="EMBL/GenBank/DDBJ databases">
        <title>Sequencing the genomes of 1000 actinobacteria strains.</title>
        <authorList>
            <person name="Klenk H.-P."/>
        </authorList>
    </citation>
    <scope>NUCLEOTIDE SEQUENCE [LARGE SCALE GENOMIC DNA]</scope>
    <source>
        <strain evidence="2 3">DSM 44230</strain>
    </source>
</reference>
<evidence type="ECO:0000313" key="3">
    <source>
        <dbReference type="Proteomes" id="UP000533598"/>
    </source>
</evidence>
<dbReference type="SUPFAM" id="SSF160904">
    <property type="entry name" value="Jann2411-like"/>
    <property type="match status" value="2"/>
</dbReference>
<dbReference type="Pfam" id="PF11706">
    <property type="entry name" value="zf-CGNR"/>
    <property type="match status" value="1"/>
</dbReference>
<dbReference type="AlphaFoldDB" id="A0A7W7FS96"/>
<proteinExistence type="predicted"/>
<dbReference type="InterPro" id="IPR010852">
    <property type="entry name" value="ABATE"/>
</dbReference>
<dbReference type="InterPro" id="IPR021005">
    <property type="entry name" value="Znf_CGNR"/>
</dbReference>
<name>A0A7W7FS96_9PSEU</name>
<accession>A0A7W7FS96</accession>
<evidence type="ECO:0000313" key="2">
    <source>
        <dbReference type="EMBL" id="MBB4676851.1"/>
    </source>
</evidence>
<dbReference type="PANTHER" id="PTHR35525:SF3">
    <property type="entry name" value="BLL6575 PROTEIN"/>
    <property type="match status" value="1"/>
</dbReference>
<organism evidence="2 3">
    <name type="scientific">Crossiella cryophila</name>
    <dbReference type="NCBI Taxonomy" id="43355"/>
    <lineage>
        <taxon>Bacteria</taxon>
        <taxon>Bacillati</taxon>
        <taxon>Actinomycetota</taxon>
        <taxon>Actinomycetes</taxon>
        <taxon>Pseudonocardiales</taxon>
        <taxon>Pseudonocardiaceae</taxon>
        <taxon>Crossiella</taxon>
    </lineage>
</organism>
<feature type="domain" description="Zinc finger CGNR" evidence="1">
    <location>
        <begin position="201"/>
        <end position="240"/>
    </location>
</feature>
<dbReference type="InterPro" id="IPR023286">
    <property type="entry name" value="ABATE_dom_sf"/>
</dbReference>
<sequence>MGSGVVVVALASTIRHDGRGGVADDLGDLDRYRRWLRDPDADELTRLALVGLRRAVRSLFAVLVAPEPPSAPDASRLLPVAEAVGRINAAVLPTRAVLEWGDEPVARVEIAGMDAARVDMAGAGAAGAGTAGMGVVGTSVAGVSVAGEGVAGEGVAGEGVAGEGVGRVGVAGDAAVRGAVVVDGFARAAIEFLGSGERFGLRVCRGPRCVKYYLLAHPRQGWCSPACGNRARVSRHYHRR</sequence>
<protein>
    <recommendedName>
        <fullName evidence="1">Zinc finger CGNR domain-containing protein</fullName>
    </recommendedName>
</protein>
<keyword evidence="3" id="KW-1185">Reference proteome</keyword>
<evidence type="ECO:0000259" key="1">
    <source>
        <dbReference type="Pfam" id="PF11706"/>
    </source>
</evidence>
<dbReference type="Gene3D" id="1.10.3300.10">
    <property type="entry name" value="Jann2411-like domain"/>
    <property type="match status" value="1"/>
</dbReference>